<proteinExistence type="predicted"/>
<evidence type="ECO:0000313" key="1">
    <source>
        <dbReference type="EMBL" id="KIR77966.1"/>
    </source>
</evidence>
<dbReference type="Proteomes" id="UP000054272">
    <property type="component" value="Unassembled WGS sequence"/>
</dbReference>
<reference evidence="1 2" key="1">
    <citation type="submission" date="2015-01" db="EMBL/GenBank/DDBJ databases">
        <title>The Genome Sequence of Cryptococcus gattii EJB2.</title>
        <authorList>
            <consortium name="The Broad Institute Genomics Platform"/>
            <person name="Cuomo C."/>
            <person name="Litvintseva A."/>
            <person name="Chen Y."/>
            <person name="Heitman J."/>
            <person name="Sun S."/>
            <person name="Springer D."/>
            <person name="Dromer F."/>
            <person name="Young S."/>
            <person name="Zeng Q."/>
            <person name="Gargeya S."/>
            <person name="Abouelleil A."/>
            <person name="Alvarado L."/>
            <person name="Chapman S.B."/>
            <person name="Gainer-Dewar J."/>
            <person name="Goldberg J."/>
            <person name="Griggs A."/>
            <person name="Gujja S."/>
            <person name="Hansen M."/>
            <person name="Howarth C."/>
            <person name="Imamovic A."/>
            <person name="Larimer J."/>
            <person name="Murphy C."/>
            <person name="Naylor J."/>
            <person name="Pearson M."/>
            <person name="Priest M."/>
            <person name="Roberts A."/>
            <person name="Saif S."/>
            <person name="Shea T."/>
            <person name="Sykes S."/>
            <person name="Wortman J."/>
            <person name="Nusbaum C."/>
            <person name="Birren B."/>
        </authorList>
    </citation>
    <scope>NUCLEOTIDE SEQUENCE [LARGE SCALE GENOMIC DNA]</scope>
    <source>
        <strain evidence="1 2">EJB2</strain>
    </source>
</reference>
<gene>
    <name evidence="1" type="ORF">I306_05033</name>
</gene>
<name>A0ABR5BRD3_9TREE</name>
<evidence type="ECO:0000313" key="2">
    <source>
        <dbReference type="Proteomes" id="UP000054272"/>
    </source>
</evidence>
<dbReference type="EMBL" id="KN848735">
    <property type="protein sequence ID" value="KIR77966.1"/>
    <property type="molecule type" value="Genomic_DNA"/>
</dbReference>
<accession>A0ABR5BRD3</accession>
<sequence>MSLDNSTRTFADIEGPVDSTVPSRDYYFQRKMALQYRALRNATCNPYSETNLQTLIEHVYLQYLPYNIFLPQNQAIWEIANIGYEFCFSTFDLGHLATRDPESGKLSTFFDTPMHLAVIEHMSSGNKNYKPSSAAVVRLANGVLVAYCVHKKSEFPTSPPSPILIPTTLNFDRLRPSRRFLDVINVDDRDEDSLVTAVTPLILEVKAEGQPLIDGWIQLCGHSLSSFQACRCRWGVFQRGARFGRLMVLGEVSEEGIAIEYRDPGKDDSGDDDEPLKILKDVDELELFLKSPGGMGTLPYRLFTNSTVSANGDLDPTGVKVAHSTIQMGIDLIKTLPIDRPLCLLPDLPDSGLLSWFKVYLRDMSNHANQHFVHRFKHLSLQNETTSSMIQDENVDVADAETEDCGESYVSDWPMSIDDEEETEQEWWSMSPERMRRLKKKEDKAYVEAVRKVLREKGTPFFLLSPSQFDKLSKGAFGGPCTHA</sequence>
<organism evidence="1 2">
    <name type="scientific">Cryptococcus gattii EJB2</name>
    <dbReference type="NCBI Taxonomy" id="1296103"/>
    <lineage>
        <taxon>Eukaryota</taxon>
        <taxon>Fungi</taxon>
        <taxon>Dikarya</taxon>
        <taxon>Basidiomycota</taxon>
        <taxon>Agaricomycotina</taxon>
        <taxon>Tremellomycetes</taxon>
        <taxon>Tremellales</taxon>
        <taxon>Cryptococcaceae</taxon>
        <taxon>Cryptococcus</taxon>
        <taxon>Cryptococcus gattii species complex</taxon>
    </lineage>
</organism>
<protein>
    <submittedName>
        <fullName evidence="1">Uncharacterized protein</fullName>
    </submittedName>
</protein>
<keyword evidence="2" id="KW-1185">Reference proteome</keyword>